<dbReference type="Proteomes" id="UP000320914">
    <property type="component" value="Unassembled WGS sequence"/>
</dbReference>
<protein>
    <submittedName>
        <fullName evidence="1">CoiA-like domain protein</fullName>
    </submittedName>
</protein>
<dbReference type="EMBL" id="RCZA01000004">
    <property type="protein sequence ID" value="TPG84753.1"/>
    <property type="molecule type" value="Genomic_DNA"/>
</dbReference>
<dbReference type="AlphaFoldDB" id="A0A502IFH1"/>
<organism evidence="1 2">
    <name type="scientific">Pseudomonas mandelii</name>
    <dbReference type="NCBI Taxonomy" id="75612"/>
    <lineage>
        <taxon>Bacteria</taxon>
        <taxon>Pseudomonadati</taxon>
        <taxon>Pseudomonadota</taxon>
        <taxon>Gammaproteobacteria</taxon>
        <taxon>Pseudomonadales</taxon>
        <taxon>Pseudomonadaceae</taxon>
        <taxon>Pseudomonas</taxon>
    </lineage>
</organism>
<reference evidence="1 2" key="1">
    <citation type="journal article" date="2019" name="Environ. Microbiol.">
        <title>Species interactions and distinct microbial communities in high Arctic permafrost affected cryosols are associated with the CH4 and CO2 gas fluxes.</title>
        <authorList>
            <person name="Altshuler I."/>
            <person name="Hamel J."/>
            <person name="Turney S."/>
            <person name="Magnuson E."/>
            <person name="Levesque R."/>
            <person name="Greer C."/>
            <person name="Whyte L.G."/>
        </authorList>
    </citation>
    <scope>NUCLEOTIDE SEQUENCE [LARGE SCALE GENOMIC DNA]</scope>
    <source>
        <strain evidence="1 2">OWC5</strain>
    </source>
</reference>
<proteinExistence type="predicted"/>
<accession>A0A502IFH1</accession>
<dbReference type="RefSeq" id="WP_140678571.1">
    <property type="nucleotide sequence ID" value="NZ_RCZA01000004.1"/>
</dbReference>
<evidence type="ECO:0000313" key="1">
    <source>
        <dbReference type="EMBL" id="TPG84753.1"/>
    </source>
</evidence>
<comment type="caution">
    <text evidence="1">The sequence shown here is derived from an EMBL/GenBank/DDBJ whole genome shotgun (WGS) entry which is preliminary data.</text>
</comment>
<sequence length="263" mass="30504">MEIALVDGVRALPSPGIQGTCQACGAPMTAKCGEQKVWHWAHKGRRVCDPWWENEGEWHRAWKRSFPEECHEVVQHDITGEKHIADVKLPNSLVIELQHSAMSPEEMRSREAFYGNMVWIVDAAPFRKNLHIFYPLPDPAEPFAADLSFISPLPEWRNHQRRNDTGYGPLMFFRRSERVEGINMQQLHFGPEIGDHFPATYRGHHMYLWMRPREVWYQTSKPTYLDLGNDILALLAPYGPWKDTIMCLQLIAKQDLIADFLSQ</sequence>
<name>A0A502IFH1_9PSED</name>
<evidence type="ECO:0000313" key="2">
    <source>
        <dbReference type="Proteomes" id="UP000320914"/>
    </source>
</evidence>
<gene>
    <name evidence="1" type="ORF">EAH74_12055</name>
</gene>